<evidence type="ECO:0000313" key="3">
    <source>
        <dbReference type="Proteomes" id="UP000007073"/>
    </source>
</evidence>
<feature type="signal peptide" evidence="1">
    <location>
        <begin position="1"/>
        <end position="23"/>
    </location>
</feature>
<dbReference type="KEGG" id="gme:Gmet_1565"/>
<organism evidence="2 3">
    <name type="scientific">Geobacter metallireducens (strain ATCC 53774 / DSM 7210 / GS-15)</name>
    <dbReference type="NCBI Taxonomy" id="269799"/>
    <lineage>
        <taxon>Bacteria</taxon>
        <taxon>Pseudomonadati</taxon>
        <taxon>Thermodesulfobacteriota</taxon>
        <taxon>Desulfuromonadia</taxon>
        <taxon>Geobacterales</taxon>
        <taxon>Geobacteraceae</taxon>
        <taxon>Geobacter</taxon>
    </lineage>
</organism>
<dbReference type="eggNOG" id="ENOG502ZF7T">
    <property type="taxonomic scope" value="Bacteria"/>
</dbReference>
<evidence type="ECO:0000313" key="2">
    <source>
        <dbReference type="EMBL" id="ABB31797.1"/>
    </source>
</evidence>
<dbReference type="Gene3D" id="1.20.120.1490">
    <property type="match status" value="1"/>
</dbReference>
<reference evidence="2 3" key="2">
    <citation type="journal article" date="2009" name="BMC Microbiol.">
        <title>The genome sequence of Geobacter metallireducens: features of metabolism, physiology and regulation common and dissimilar to Geobacter sulfurreducens.</title>
        <authorList>
            <person name="Aklujkar M."/>
            <person name="Krushkal J."/>
            <person name="DiBartolo G."/>
            <person name="Lapidus A."/>
            <person name="Land M.L."/>
            <person name="Lovley D.R."/>
        </authorList>
    </citation>
    <scope>NUCLEOTIDE SEQUENCE [LARGE SCALE GENOMIC DNA]</scope>
    <source>
        <strain evidence="3">ATCC 53774 / DSM 7210 / GS-15</strain>
    </source>
</reference>
<accession>Q39VC7</accession>
<reference evidence="2 3" key="1">
    <citation type="submission" date="2005-10" db="EMBL/GenBank/DDBJ databases">
        <title>Complete sequence of Geobacter metallireducens GS-15.</title>
        <authorList>
            <consortium name="US DOE Joint Genome Institute"/>
            <person name="Copeland A."/>
            <person name="Lucas S."/>
            <person name="Lapidus A."/>
            <person name="Barry K."/>
            <person name="Detter J.C."/>
            <person name="Glavina T."/>
            <person name="Hammon N."/>
            <person name="Israni S."/>
            <person name="Pitluck S."/>
            <person name="Di Bartolo G."/>
            <person name="Chain P."/>
            <person name="Schmutz J."/>
            <person name="Larimer F."/>
            <person name="Land M."/>
            <person name="Kyrpides N."/>
            <person name="Ivanova N."/>
            <person name="Richardson P."/>
        </authorList>
    </citation>
    <scope>NUCLEOTIDE SEQUENCE [LARGE SCALE GENOMIC DNA]</scope>
    <source>
        <strain evidence="3">ATCC 53774 / DSM 7210 / GS-15</strain>
    </source>
</reference>
<dbReference type="RefSeq" id="WP_004511500.1">
    <property type="nucleotide sequence ID" value="NC_007517.1"/>
</dbReference>
<protein>
    <recommendedName>
        <fullName evidence="4">Lipoprotein</fullName>
    </recommendedName>
</protein>
<dbReference type="EMBL" id="CP000148">
    <property type="protein sequence ID" value="ABB31797.1"/>
    <property type="molecule type" value="Genomic_DNA"/>
</dbReference>
<evidence type="ECO:0008006" key="4">
    <source>
        <dbReference type="Google" id="ProtNLM"/>
    </source>
</evidence>
<dbReference type="AlphaFoldDB" id="Q39VC7"/>
<sequence>MKRKISYGIVAALVLMYGGVSYAASCGSCGDDAKCKDPQAVQQFKSKTAHLRKSLNEKEIELSVEYGMNSIDTNRTTALENQIGDLKKEIGAAGEKLGFAPCCIS</sequence>
<feature type="chain" id="PRO_5004223166" description="Lipoprotein" evidence="1">
    <location>
        <begin position="24"/>
        <end position="105"/>
    </location>
</feature>
<gene>
    <name evidence="2" type="ordered locus">Gmet_1565</name>
</gene>
<dbReference type="HOGENOM" id="CLU_171729_0_0_7"/>
<keyword evidence="1" id="KW-0732">Signal</keyword>
<proteinExistence type="predicted"/>
<dbReference type="Proteomes" id="UP000007073">
    <property type="component" value="Chromosome"/>
</dbReference>
<keyword evidence="3" id="KW-1185">Reference proteome</keyword>
<evidence type="ECO:0000256" key="1">
    <source>
        <dbReference type="SAM" id="SignalP"/>
    </source>
</evidence>
<name>Q39VC7_GEOMG</name>